<keyword evidence="2" id="KW-1185">Reference proteome</keyword>
<dbReference type="InterPro" id="IPR008183">
    <property type="entry name" value="Aldose_1/G6P_1-epimerase"/>
</dbReference>
<dbReference type="Pfam" id="PF01263">
    <property type="entry name" value="Aldose_epim"/>
    <property type="match status" value="1"/>
</dbReference>
<dbReference type="EC" id="5.1.3.3" evidence="1"/>
<protein>
    <submittedName>
        <fullName evidence="1">Aldose 1-epimerase</fullName>
        <ecNumber evidence="1">5.1.3.3</ecNumber>
    </submittedName>
</protein>
<dbReference type="GO" id="GO:0004034">
    <property type="term" value="F:aldose 1-epimerase activity"/>
    <property type="evidence" value="ECO:0007669"/>
    <property type="project" value="UniProtKB-EC"/>
</dbReference>
<evidence type="ECO:0000313" key="1">
    <source>
        <dbReference type="EMBL" id="WFC99978.1"/>
    </source>
</evidence>
<gene>
    <name evidence="1" type="ORF">MYAM1_002725</name>
</gene>
<dbReference type="SUPFAM" id="SSF74650">
    <property type="entry name" value="Galactose mutarotase-like"/>
    <property type="match status" value="1"/>
</dbReference>
<dbReference type="AlphaFoldDB" id="A0AAJ5YSN5"/>
<evidence type="ECO:0000313" key="2">
    <source>
        <dbReference type="Proteomes" id="UP001219567"/>
    </source>
</evidence>
<dbReference type="InterPro" id="IPR014718">
    <property type="entry name" value="GH-type_carb-bd"/>
</dbReference>
<dbReference type="InterPro" id="IPR011013">
    <property type="entry name" value="Gal_mutarotase_sf_dom"/>
</dbReference>
<dbReference type="PANTHER" id="PTHR10091:SF0">
    <property type="entry name" value="GALACTOSE MUTAROTASE"/>
    <property type="match status" value="1"/>
</dbReference>
<dbReference type="GO" id="GO:0033499">
    <property type="term" value="P:galactose catabolic process via UDP-galactose, Leloir pathway"/>
    <property type="evidence" value="ECO:0007669"/>
    <property type="project" value="TreeGrafter"/>
</dbReference>
<dbReference type="Proteomes" id="UP001219567">
    <property type="component" value="Chromosome 3"/>
</dbReference>
<organism evidence="1 2">
    <name type="scientific">Malassezia yamatoensis</name>
    <dbReference type="NCBI Taxonomy" id="253288"/>
    <lineage>
        <taxon>Eukaryota</taxon>
        <taxon>Fungi</taxon>
        <taxon>Dikarya</taxon>
        <taxon>Basidiomycota</taxon>
        <taxon>Ustilaginomycotina</taxon>
        <taxon>Malasseziomycetes</taxon>
        <taxon>Malasseziales</taxon>
        <taxon>Malasseziaceae</taxon>
        <taxon>Malassezia</taxon>
    </lineage>
</organism>
<sequence length="316" mass="35410">MPIDCLLGRFRLENSPYLHRNGVRSGQILTPLGGKGVSHHGGPAQHVVDRQQANKQGPLDTVDWTIETAPRFFDTSNLQDLEDYVVMAFESKAGDQGYPGLIRIEALTGVRQKQVYVEYRARILDKCPATPLNLTQHWGFHLYGSKSGQSKDVIPSPELRINQEHRVLELDGNGIPTGALLACNAHHDWTHGKAVQFPPQDTYDNFYVWGKTHKNPIVQLQIPNEISVDFCTNQTGVQLYASDLSLNQPFERKVTHQTPSDSKSSYFATFLEFSAPHATFLHDTLQQAAGCDTVLRRGETYRNWVELKISLPSSSS</sequence>
<proteinExistence type="predicted"/>
<dbReference type="EMBL" id="CP119945">
    <property type="protein sequence ID" value="WFC99978.1"/>
    <property type="molecule type" value="Genomic_DNA"/>
</dbReference>
<accession>A0AAJ5YSN5</accession>
<dbReference type="GO" id="GO:0006006">
    <property type="term" value="P:glucose metabolic process"/>
    <property type="evidence" value="ECO:0007669"/>
    <property type="project" value="TreeGrafter"/>
</dbReference>
<keyword evidence="1" id="KW-0413">Isomerase</keyword>
<dbReference type="GO" id="GO:0030246">
    <property type="term" value="F:carbohydrate binding"/>
    <property type="evidence" value="ECO:0007669"/>
    <property type="project" value="InterPro"/>
</dbReference>
<reference evidence="1 2" key="1">
    <citation type="submission" date="2023-03" db="EMBL/GenBank/DDBJ databases">
        <title>Mating type loci evolution in Malassezia.</title>
        <authorList>
            <person name="Coelho M.A."/>
        </authorList>
    </citation>
    <scope>NUCLEOTIDE SEQUENCE [LARGE SCALE GENOMIC DNA]</scope>
    <source>
        <strain evidence="1 2">CBS 9725</strain>
    </source>
</reference>
<dbReference type="Gene3D" id="2.70.98.10">
    <property type="match status" value="1"/>
</dbReference>
<dbReference type="PANTHER" id="PTHR10091">
    <property type="entry name" value="ALDOSE-1-EPIMERASE"/>
    <property type="match status" value="1"/>
</dbReference>
<name>A0AAJ5YSN5_9BASI</name>